<evidence type="ECO:0000259" key="13">
    <source>
        <dbReference type="PROSITE" id="PS51195"/>
    </source>
</evidence>
<evidence type="ECO:0000256" key="10">
    <source>
        <dbReference type="SAM" id="MobiDB-lite"/>
    </source>
</evidence>
<dbReference type="InterPro" id="IPR027417">
    <property type="entry name" value="P-loop_NTPase"/>
</dbReference>
<reference evidence="14" key="2">
    <citation type="submission" date="2022-06" db="UniProtKB">
        <authorList>
            <consortium name="EnsemblMetazoa"/>
        </authorList>
    </citation>
    <scope>IDENTIFICATION</scope>
</reference>
<evidence type="ECO:0000256" key="1">
    <source>
        <dbReference type="ARBA" id="ARBA00012552"/>
    </source>
</evidence>
<dbReference type="OrthoDB" id="196131at2759"/>
<dbReference type="InterPro" id="IPR011545">
    <property type="entry name" value="DEAD/DEAH_box_helicase_dom"/>
</dbReference>
<organism evidence="14 15">
    <name type="scientific">Acyrthosiphon pisum</name>
    <name type="common">Pea aphid</name>
    <dbReference type="NCBI Taxonomy" id="7029"/>
    <lineage>
        <taxon>Eukaryota</taxon>
        <taxon>Metazoa</taxon>
        <taxon>Ecdysozoa</taxon>
        <taxon>Arthropoda</taxon>
        <taxon>Hexapoda</taxon>
        <taxon>Insecta</taxon>
        <taxon>Pterygota</taxon>
        <taxon>Neoptera</taxon>
        <taxon>Paraneoptera</taxon>
        <taxon>Hemiptera</taxon>
        <taxon>Sternorrhyncha</taxon>
        <taxon>Aphidomorpha</taxon>
        <taxon>Aphidoidea</taxon>
        <taxon>Aphididae</taxon>
        <taxon>Macrosiphini</taxon>
        <taxon>Acyrthosiphon</taxon>
    </lineage>
</organism>
<keyword evidence="4 9" id="KW-0347">Helicase</keyword>
<keyword evidence="3 9" id="KW-0378">Hydrolase</keyword>
<dbReference type="FunFam" id="3.40.50.300:FF:000397">
    <property type="entry name" value="Probable ATP-dependent RNA helicase DDX4"/>
    <property type="match status" value="1"/>
</dbReference>
<dbReference type="SMART" id="SM00490">
    <property type="entry name" value="HELICc"/>
    <property type="match status" value="1"/>
</dbReference>
<dbReference type="CDD" id="cd17967">
    <property type="entry name" value="DEADc_DDX3_DDX4"/>
    <property type="match status" value="1"/>
</dbReference>
<dbReference type="GO" id="GO:0003724">
    <property type="term" value="F:RNA helicase activity"/>
    <property type="evidence" value="ECO:0007669"/>
    <property type="project" value="UniProtKB-EC"/>
</dbReference>
<dbReference type="SUPFAM" id="SSF52540">
    <property type="entry name" value="P-loop containing nucleoside triphosphate hydrolases"/>
    <property type="match status" value="1"/>
</dbReference>
<dbReference type="SMART" id="SM00487">
    <property type="entry name" value="DEXDc"/>
    <property type="match status" value="1"/>
</dbReference>
<dbReference type="RefSeq" id="XP_001948649.2">
    <property type="nucleotide sequence ID" value="XM_001948614.4"/>
</dbReference>
<dbReference type="PROSITE" id="PS51192">
    <property type="entry name" value="HELICASE_ATP_BIND_1"/>
    <property type="match status" value="1"/>
</dbReference>
<evidence type="ECO:0000256" key="3">
    <source>
        <dbReference type="ARBA" id="ARBA00022801"/>
    </source>
</evidence>
<dbReference type="PROSITE" id="PS51195">
    <property type="entry name" value="Q_MOTIF"/>
    <property type="match status" value="1"/>
</dbReference>
<feature type="domain" description="Helicase C-terminal" evidence="12">
    <location>
        <begin position="499"/>
        <end position="642"/>
    </location>
</feature>
<dbReference type="AlphaFoldDB" id="A0A8R2A3Q2"/>
<dbReference type="PROSITE" id="PS00039">
    <property type="entry name" value="DEAD_ATP_HELICASE"/>
    <property type="match status" value="1"/>
</dbReference>
<proteinExistence type="inferred from homology"/>
<evidence type="ECO:0000256" key="7">
    <source>
        <dbReference type="ARBA" id="ARBA00047984"/>
    </source>
</evidence>
<evidence type="ECO:0000256" key="4">
    <source>
        <dbReference type="ARBA" id="ARBA00022806"/>
    </source>
</evidence>
<dbReference type="PANTHER" id="PTHR47958">
    <property type="entry name" value="ATP-DEPENDENT RNA HELICASE DBP3"/>
    <property type="match status" value="1"/>
</dbReference>
<feature type="compositionally biased region" description="Basic and acidic residues" evidence="10">
    <location>
        <begin position="139"/>
        <end position="152"/>
    </location>
</feature>
<name>A0A8R2A3Q2_ACYPI</name>
<evidence type="ECO:0000313" key="15">
    <source>
        <dbReference type="Proteomes" id="UP000007819"/>
    </source>
</evidence>
<evidence type="ECO:0000256" key="2">
    <source>
        <dbReference type="ARBA" id="ARBA00022741"/>
    </source>
</evidence>
<dbReference type="PROSITE" id="PS51194">
    <property type="entry name" value="HELICASE_CTER"/>
    <property type="match status" value="1"/>
</dbReference>
<keyword evidence="5 9" id="KW-0067">ATP-binding</keyword>
<feature type="compositionally biased region" description="Basic residues" evidence="10">
    <location>
        <begin position="126"/>
        <end position="138"/>
    </location>
</feature>
<feature type="compositionally biased region" description="Basic and acidic residues" evidence="10">
    <location>
        <begin position="193"/>
        <end position="207"/>
    </location>
</feature>
<feature type="short sequence motif" description="Q motif" evidence="8">
    <location>
        <begin position="253"/>
        <end position="281"/>
    </location>
</feature>
<dbReference type="Gene3D" id="3.40.50.300">
    <property type="entry name" value="P-loop containing nucleotide triphosphate hydrolases"/>
    <property type="match status" value="2"/>
</dbReference>
<dbReference type="EC" id="3.6.4.13" evidence="1"/>
<dbReference type="GO" id="GO:0031047">
    <property type="term" value="P:regulatory ncRNA-mediated gene silencing"/>
    <property type="evidence" value="ECO:0007669"/>
    <property type="project" value="UniProtKB-ARBA"/>
</dbReference>
<dbReference type="GO" id="GO:0016787">
    <property type="term" value="F:hydrolase activity"/>
    <property type="evidence" value="ECO:0007669"/>
    <property type="project" value="UniProtKB-KW"/>
</dbReference>
<dbReference type="Pfam" id="PF00270">
    <property type="entry name" value="DEAD"/>
    <property type="match status" value="1"/>
</dbReference>
<dbReference type="GO" id="GO:0005524">
    <property type="term" value="F:ATP binding"/>
    <property type="evidence" value="ECO:0007669"/>
    <property type="project" value="UniProtKB-KW"/>
</dbReference>
<feature type="compositionally biased region" description="Polar residues" evidence="10">
    <location>
        <begin position="1"/>
        <end position="15"/>
    </location>
</feature>
<dbReference type="Pfam" id="PF00271">
    <property type="entry name" value="Helicase_C"/>
    <property type="match status" value="1"/>
</dbReference>
<dbReference type="InterPro" id="IPR000629">
    <property type="entry name" value="RNA-helicase_DEAD-box_CS"/>
</dbReference>
<feature type="domain" description="DEAD-box RNA helicase Q" evidence="13">
    <location>
        <begin position="253"/>
        <end position="281"/>
    </location>
</feature>
<dbReference type="InterPro" id="IPR044763">
    <property type="entry name" value="Ded1/Dbp1_DEADc"/>
</dbReference>
<feature type="region of interest" description="Disordered" evidence="10">
    <location>
        <begin position="1"/>
        <end position="22"/>
    </location>
</feature>
<comment type="similarity">
    <text evidence="9">Belongs to the DEAD box helicase family.</text>
</comment>
<evidence type="ECO:0000256" key="9">
    <source>
        <dbReference type="RuleBase" id="RU000492"/>
    </source>
</evidence>
<accession>A0A8R2A3Q2</accession>
<dbReference type="EnsemblMetazoa" id="XM_001948614.4">
    <property type="protein sequence ID" value="XP_001948649.2"/>
    <property type="gene ID" value="LOC100159418"/>
</dbReference>
<protein>
    <recommendedName>
        <fullName evidence="1">RNA helicase</fullName>
        <ecNumber evidence="1">3.6.4.13</ecNumber>
    </recommendedName>
</protein>
<dbReference type="GO" id="GO:0003723">
    <property type="term" value="F:RNA binding"/>
    <property type="evidence" value="ECO:0007669"/>
    <property type="project" value="UniProtKB-KW"/>
</dbReference>
<dbReference type="GeneID" id="100159418"/>
<keyword evidence="15" id="KW-1185">Reference proteome</keyword>
<reference evidence="15" key="1">
    <citation type="submission" date="2010-06" db="EMBL/GenBank/DDBJ databases">
        <authorList>
            <person name="Jiang H."/>
            <person name="Abraham K."/>
            <person name="Ali S."/>
            <person name="Alsbrooks S.L."/>
            <person name="Anim B.N."/>
            <person name="Anosike U.S."/>
            <person name="Attaway T."/>
            <person name="Bandaranaike D.P."/>
            <person name="Battles P.K."/>
            <person name="Bell S.N."/>
            <person name="Bell A.V."/>
            <person name="Beltran B."/>
            <person name="Bickham C."/>
            <person name="Bustamante Y."/>
            <person name="Caleb T."/>
            <person name="Canada A."/>
            <person name="Cardenas V."/>
            <person name="Carter K."/>
            <person name="Chacko J."/>
            <person name="Chandrabose M.N."/>
            <person name="Chavez D."/>
            <person name="Chavez A."/>
            <person name="Chen L."/>
            <person name="Chu H.-S."/>
            <person name="Claassen K.J."/>
            <person name="Cockrell R."/>
            <person name="Collins M."/>
            <person name="Cooper J.A."/>
            <person name="Cree A."/>
            <person name="Curry S.M."/>
            <person name="Da Y."/>
            <person name="Dao M.D."/>
            <person name="Das B."/>
            <person name="Davila M.-L."/>
            <person name="Davy-Carroll L."/>
            <person name="Denson S."/>
            <person name="Dinh H."/>
            <person name="Ebong V.E."/>
            <person name="Edwards J.R."/>
            <person name="Egan A."/>
            <person name="El-Daye J."/>
            <person name="Escobedo L."/>
            <person name="Fernandez S."/>
            <person name="Fernando P.R."/>
            <person name="Flagg N."/>
            <person name="Forbes L.D."/>
            <person name="Fowler R.G."/>
            <person name="Fu Q."/>
            <person name="Gabisi R.A."/>
            <person name="Ganer J."/>
            <person name="Garbino Pronczuk A."/>
            <person name="Garcia R.M."/>
            <person name="Garner T."/>
            <person name="Garrett T.E."/>
            <person name="Gonzalez D.A."/>
            <person name="Hamid H."/>
            <person name="Hawkins E.S."/>
            <person name="Hirani K."/>
            <person name="Hogues M.E."/>
            <person name="Hollins B."/>
            <person name="Hsiao C.-H."/>
            <person name="Jabil R."/>
            <person name="James M.L."/>
            <person name="Jhangiani S.N."/>
            <person name="Johnson B."/>
            <person name="Johnson Q."/>
            <person name="Joshi V."/>
            <person name="Kalu J.B."/>
            <person name="Kam C."/>
            <person name="Kashfia A."/>
            <person name="Keebler J."/>
            <person name="Kisamo H."/>
            <person name="Kovar C.L."/>
            <person name="Lago L.A."/>
            <person name="Lai C.-Y."/>
            <person name="Laidlaw J."/>
            <person name="Lara F."/>
            <person name="Le T.-K."/>
            <person name="Lee S.L."/>
            <person name="Legall F.H."/>
            <person name="Lemon S.J."/>
            <person name="Lewis L.R."/>
            <person name="Li B."/>
            <person name="Liu Y."/>
            <person name="Liu Y.-S."/>
            <person name="Lopez J."/>
            <person name="Lozado R.J."/>
            <person name="Lu J."/>
            <person name="Madu R.C."/>
            <person name="Maheshwari M."/>
            <person name="Maheshwari R."/>
            <person name="Malloy K."/>
            <person name="Martinez E."/>
            <person name="Mathew T."/>
            <person name="Mercado I.C."/>
            <person name="Mercado C."/>
            <person name="Meyer B."/>
            <person name="Montgomery K."/>
            <person name="Morgan M.B."/>
            <person name="Munidasa M."/>
            <person name="Nazareth L.V."/>
            <person name="Nelson J."/>
            <person name="Ng B.M."/>
            <person name="Nguyen N.B."/>
            <person name="Nguyen P.Q."/>
            <person name="Nguyen T."/>
            <person name="Obregon M."/>
            <person name="Okwuonu G.O."/>
            <person name="Onwere C.G."/>
            <person name="Orozco G."/>
            <person name="Parra A."/>
            <person name="Patel S."/>
            <person name="Patil S."/>
            <person name="Perez A."/>
            <person name="Perez Y."/>
            <person name="Pham C."/>
            <person name="Primus E.L."/>
            <person name="Pu L.-L."/>
            <person name="Puazo M."/>
            <person name="Qin X."/>
            <person name="Quiroz J.B."/>
            <person name="Reese J."/>
            <person name="Richards S."/>
            <person name="Rives C.M."/>
            <person name="Robberts R."/>
            <person name="Ruiz S.J."/>
            <person name="Ruiz M.J."/>
            <person name="Santibanez J."/>
            <person name="Schneider B.W."/>
            <person name="Sisson I."/>
            <person name="Smith M."/>
            <person name="Sodergren E."/>
            <person name="Song X.-Z."/>
            <person name="Song B.B."/>
            <person name="Summersgill H."/>
            <person name="Thelus R."/>
            <person name="Thornton R.D."/>
            <person name="Trejos Z.Y."/>
            <person name="Usmani K."/>
            <person name="Vattathil S."/>
            <person name="Villasana D."/>
            <person name="Walker D.L."/>
            <person name="Wang S."/>
            <person name="Wang K."/>
            <person name="White C.S."/>
            <person name="Williams A.C."/>
            <person name="Williamson J."/>
            <person name="Wilson K."/>
            <person name="Woghiren I.O."/>
            <person name="Woodworth J.R."/>
            <person name="Worley K.C."/>
            <person name="Wright R.A."/>
            <person name="Wu W."/>
            <person name="Young L."/>
            <person name="Zhang L."/>
            <person name="Zhang J."/>
            <person name="Zhu Y."/>
            <person name="Muzny D.M."/>
            <person name="Weinstock G."/>
            <person name="Gibbs R.A."/>
        </authorList>
    </citation>
    <scope>NUCLEOTIDE SEQUENCE [LARGE SCALE GENOMIC DNA]</scope>
    <source>
        <strain evidence="15">LSR1</strain>
    </source>
</reference>
<keyword evidence="2 9" id="KW-0547">Nucleotide-binding</keyword>
<feature type="compositionally biased region" description="Basic residues" evidence="10">
    <location>
        <begin position="167"/>
        <end position="179"/>
    </location>
</feature>
<dbReference type="FunFam" id="3.40.50.300:FF:000008">
    <property type="entry name" value="ATP-dependent RNA helicase RhlB"/>
    <property type="match status" value="1"/>
</dbReference>
<evidence type="ECO:0000256" key="8">
    <source>
        <dbReference type="PROSITE-ProRule" id="PRU00552"/>
    </source>
</evidence>
<dbReference type="KEGG" id="api:100159418"/>
<feature type="domain" description="Helicase ATP-binding" evidence="11">
    <location>
        <begin position="284"/>
        <end position="468"/>
    </location>
</feature>
<sequence>MEETVGNSSDANKISQPAVGEWKNNENVSYVDHEQNIAKTLNDTILNDNSVPENVVIETQENNCGFSNNENTQDTWLTETEPKYHYSNKNNSGYRKGTGGYDKSNNANNSYEKSSNNDSSSNNGHVRGRGRGRGRGVTKRYDEENESFRDEYGSGIDNHGGNTPPGHRGRGRGFNRGRGGRRDQSVSFGWHGYSEDSHKKNENDKPTITKAPYIPPDIENEESIAGIEAGSNFDKYNTIEVKVSGTNPPKSMTSFQSSGLRTILLDNLSNCNFSTPTPVQNYAIPIIIEGRDLMASAQTGSGKTAAYVLPILHNLLKQPTQLIYDEHHCEPHVVIIAPTRELVSQISECVWKFSKGTDIRNGLLYGGTSVYHQKSKILQRGVHILTATPGRLIDFVEKGIVTFSSVKFFVLDEADRMLDMGFKPDIEQVLTNSTMPSIESRQTIMFSATFASPIQHMATSYLKSDYIFVAVGEIGGACKDVVQTVIEVTKFKKKNALLDIIKEMENCQGTIVFVERKKVADYTAAYLSEVDFPTTSIHGAREQPEREQALRDFKTNRMKILVATAVAARGLDIKGVNYVVNFDLPKTIDEYVHRIGRTGRLGNAGKAISFFDPESDGPLAAELIKILKQADQEVPSFLNDAAERILASPTIDNFNDIRTNVDVTSNLVATGEEEEELW</sequence>
<evidence type="ECO:0000256" key="6">
    <source>
        <dbReference type="ARBA" id="ARBA00022884"/>
    </source>
</evidence>
<feature type="region of interest" description="Disordered" evidence="10">
    <location>
        <begin position="79"/>
        <end position="215"/>
    </location>
</feature>
<comment type="catalytic activity">
    <reaction evidence="7">
        <text>ATP + H2O = ADP + phosphate + H(+)</text>
        <dbReference type="Rhea" id="RHEA:13065"/>
        <dbReference type="ChEBI" id="CHEBI:15377"/>
        <dbReference type="ChEBI" id="CHEBI:15378"/>
        <dbReference type="ChEBI" id="CHEBI:30616"/>
        <dbReference type="ChEBI" id="CHEBI:43474"/>
        <dbReference type="ChEBI" id="CHEBI:456216"/>
        <dbReference type="EC" id="3.6.4.13"/>
    </reaction>
</comment>
<dbReference type="InterPro" id="IPR014014">
    <property type="entry name" value="RNA_helicase_DEAD_Q_motif"/>
</dbReference>
<evidence type="ECO:0000259" key="11">
    <source>
        <dbReference type="PROSITE" id="PS51192"/>
    </source>
</evidence>
<evidence type="ECO:0000256" key="5">
    <source>
        <dbReference type="ARBA" id="ARBA00022840"/>
    </source>
</evidence>
<feature type="compositionally biased region" description="Low complexity" evidence="10">
    <location>
        <begin position="108"/>
        <end position="123"/>
    </location>
</feature>
<evidence type="ECO:0000259" key="12">
    <source>
        <dbReference type="PROSITE" id="PS51194"/>
    </source>
</evidence>
<dbReference type="InterPro" id="IPR014001">
    <property type="entry name" value="Helicase_ATP-bd"/>
</dbReference>
<dbReference type="InterPro" id="IPR001650">
    <property type="entry name" value="Helicase_C-like"/>
</dbReference>
<keyword evidence="6" id="KW-0694">RNA-binding</keyword>
<dbReference type="Proteomes" id="UP000007819">
    <property type="component" value="Chromosome A2"/>
</dbReference>
<dbReference type="CDD" id="cd18787">
    <property type="entry name" value="SF2_C_DEAD"/>
    <property type="match status" value="1"/>
</dbReference>
<evidence type="ECO:0000313" key="14">
    <source>
        <dbReference type="EnsemblMetazoa" id="XP_001948649.2"/>
    </source>
</evidence>